<dbReference type="InterPro" id="IPR013324">
    <property type="entry name" value="RNA_pol_sigma_r3/r4-like"/>
</dbReference>
<evidence type="ECO:0000313" key="7">
    <source>
        <dbReference type="EMBL" id="GAA4040601.1"/>
    </source>
</evidence>
<evidence type="ECO:0000256" key="2">
    <source>
        <dbReference type="ARBA" id="ARBA00023015"/>
    </source>
</evidence>
<name>A0ABP7UDI3_9BACT</name>
<dbReference type="PANTHER" id="PTHR43133:SF62">
    <property type="entry name" value="RNA POLYMERASE SIGMA FACTOR SIGZ"/>
    <property type="match status" value="1"/>
</dbReference>
<evidence type="ECO:0000256" key="3">
    <source>
        <dbReference type="ARBA" id="ARBA00023082"/>
    </source>
</evidence>
<evidence type="ECO:0000256" key="4">
    <source>
        <dbReference type="ARBA" id="ARBA00023163"/>
    </source>
</evidence>
<evidence type="ECO:0000256" key="1">
    <source>
        <dbReference type="ARBA" id="ARBA00010641"/>
    </source>
</evidence>
<accession>A0ABP7UDI3</accession>
<dbReference type="NCBIfam" id="TIGR02937">
    <property type="entry name" value="sigma70-ECF"/>
    <property type="match status" value="1"/>
</dbReference>
<protein>
    <submittedName>
        <fullName evidence="7">Sigma-70 family RNA polymerase sigma factor</fullName>
    </submittedName>
</protein>
<proteinExistence type="inferred from homology"/>
<keyword evidence="4" id="KW-0804">Transcription</keyword>
<dbReference type="InterPro" id="IPR007627">
    <property type="entry name" value="RNA_pol_sigma70_r2"/>
</dbReference>
<feature type="domain" description="RNA polymerase sigma factor 70 region 4 type 2" evidence="6">
    <location>
        <begin position="123"/>
        <end position="174"/>
    </location>
</feature>
<dbReference type="SUPFAM" id="SSF88659">
    <property type="entry name" value="Sigma3 and sigma4 domains of RNA polymerase sigma factors"/>
    <property type="match status" value="1"/>
</dbReference>
<dbReference type="InterPro" id="IPR013325">
    <property type="entry name" value="RNA_pol_sigma_r2"/>
</dbReference>
<keyword evidence="8" id="KW-1185">Reference proteome</keyword>
<dbReference type="Proteomes" id="UP001501469">
    <property type="component" value="Unassembled WGS sequence"/>
</dbReference>
<dbReference type="InterPro" id="IPR014284">
    <property type="entry name" value="RNA_pol_sigma-70_dom"/>
</dbReference>
<reference evidence="8" key="1">
    <citation type="journal article" date="2019" name="Int. J. Syst. Evol. Microbiol.">
        <title>The Global Catalogue of Microorganisms (GCM) 10K type strain sequencing project: providing services to taxonomists for standard genome sequencing and annotation.</title>
        <authorList>
            <consortium name="The Broad Institute Genomics Platform"/>
            <consortium name="The Broad Institute Genome Sequencing Center for Infectious Disease"/>
            <person name="Wu L."/>
            <person name="Ma J."/>
        </authorList>
    </citation>
    <scope>NUCLEOTIDE SEQUENCE [LARGE SCALE GENOMIC DNA]</scope>
    <source>
        <strain evidence="8">JCM 17225</strain>
    </source>
</reference>
<comment type="caution">
    <text evidence="7">The sequence shown here is derived from an EMBL/GenBank/DDBJ whole genome shotgun (WGS) entry which is preliminary data.</text>
</comment>
<evidence type="ECO:0000313" key="8">
    <source>
        <dbReference type="Proteomes" id="UP001501469"/>
    </source>
</evidence>
<comment type="similarity">
    <text evidence="1">Belongs to the sigma-70 factor family. ECF subfamily.</text>
</comment>
<dbReference type="Gene3D" id="1.10.1740.10">
    <property type="match status" value="1"/>
</dbReference>
<feature type="domain" description="RNA polymerase sigma-70 region 2" evidence="5">
    <location>
        <begin position="24"/>
        <end position="90"/>
    </location>
</feature>
<organism evidence="7 8">
    <name type="scientific">Hymenobacter glaciei</name>
    <dbReference type="NCBI Taxonomy" id="877209"/>
    <lineage>
        <taxon>Bacteria</taxon>
        <taxon>Pseudomonadati</taxon>
        <taxon>Bacteroidota</taxon>
        <taxon>Cytophagia</taxon>
        <taxon>Cytophagales</taxon>
        <taxon>Hymenobacteraceae</taxon>
        <taxon>Hymenobacter</taxon>
    </lineage>
</organism>
<dbReference type="SUPFAM" id="SSF88946">
    <property type="entry name" value="Sigma2 domain of RNA polymerase sigma factors"/>
    <property type="match status" value="1"/>
</dbReference>
<dbReference type="InterPro" id="IPR013249">
    <property type="entry name" value="RNA_pol_sigma70_r4_t2"/>
</dbReference>
<gene>
    <name evidence="7" type="ORF">GCM10022409_28150</name>
</gene>
<dbReference type="CDD" id="cd06171">
    <property type="entry name" value="Sigma70_r4"/>
    <property type="match status" value="1"/>
</dbReference>
<dbReference type="Pfam" id="PF04542">
    <property type="entry name" value="Sigma70_r2"/>
    <property type="match status" value="1"/>
</dbReference>
<dbReference type="EMBL" id="BAABDK010000022">
    <property type="protein sequence ID" value="GAA4040601.1"/>
    <property type="molecule type" value="Genomic_DNA"/>
</dbReference>
<keyword evidence="3" id="KW-0731">Sigma factor</keyword>
<evidence type="ECO:0000259" key="6">
    <source>
        <dbReference type="Pfam" id="PF08281"/>
    </source>
</evidence>
<dbReference type="InterPro" id="IPR036388">
    <property type="entry name" value="WH-like_DNA-bd_sf"/>
</dbReference>
<dbReference type="Pfam" id="PF08281">
    <property type="entry name" value="Sigma70_r4_2"/>
    <property type="match status" value="1"/>
</dbReference>
<dbReference type="PANTHER" id="PTHR43133">
    <property type="entry name" value="RNA POLYMERASE ECF-TYPE SIGMA FACTO"/>
    <property type="match status" value="1"/>
</dbReference>
<keyword evidence="2" id="KW-0805">Transcription regulation</keyword>
<evidence type="ECO:0000259" key="5">
    <source>
        <dbReference type="Pfam" id="PF04542"/>
    </source>
</evidence>
<dbReference type="Gene3D" id="1.10.10.10">
    <property type="entry name" value="Winged helix-like DNA-binding domain superfamily/Winged helix DNA-binding domain"/>
    <property type="match status" value="1"/>
</dbReference>
<dbReference type="InterPro" id="IPR039425">
    <property type="entry name" value="RNA_pol_sigma-70-like"/>
</dbReference>
<sequence>MNPLTDNALMLQVKDGQLNKMGLLFERYHRPLYGFFYHLNGQPTLSEDLVQTVFYRMLKYRHTFTGEGEFRTWMYHLARNVVADEVKKNKTARHHDDITNWQERLGGGTTADGELHKTQDVALLHEALGRLPPEQREVLVLSRFQDLKYGQIAQVLDTTEGAVKVRVHRALGHLRAIYLKLSNGN</sequence>